<dbReference type="KEGG" id="dru:Desru_1546"/>
<dbReference type="Proteomes" id="UP000009234">
    <property type="component" value="Chromosome"/>
</dbReference>
<reference evidence="1 2" key="2">
    <citation type="journal article" date="2012" name="Stand. Genomic Sci.">
        <title>Complete genome sequence of the sulfate-reducing firmicute Desulfotomaculum ruminis type strain (DL(T)).</title>
        <authorList>
            <person name="Spring S."/>
            <person name="Visser M."/>
            <person name="Lu M."/>
            <person name="Copeland A."/>
            <person name="Lapidus A."/>
            <person name="Lucas S."/>
            <person name="Cheng J.F."/>
            <person name="Han C."/>
            <person name="Tapia R."/>
            <person name="Goodwin L.A."/>
            <person name="Pitluck S."/>
            <person name="Ivanova N."/>
            <person name="Land M."/>
            <person name="Hauser L."/>
            <person name="Larimer F."/>
            <person name="Rohde M."/>
            <person name="Goker M."/>
            <person name="Detter J.C."/>
            <person name="Kyrpides N.C."/>
            <person name="Woyke T."/>
            <person name="Schaap P.J."/>
            <person name="Plugge C.M."/>
            <person name="Muyzer G."/>
            <person name="Kuever J."/>
            <person name="Pereira I.A."/>
            <person name="Parshina S.N."/>
            <person name="Bernier-Latmani R."/>
            <person name="Stams A.J."/>
            <person name="Klenk H.P."/>
        </authorList>
    </citation>
    <scope>NUCLEOTIDE SEQUENCE [LARGE SCALE GENOMIC DNA]</scope>
    <source>
        <strain evidence="2">ATCC 23193 / DSM 2154 / NCIB 8452 / DL</strain>
    </source>
</reference>
<dbReference type="STRING" id="696281.Desru_1546"/>
<gene>
    <name evidence="1" type="ordered locus">Desru_1546</name>
</gene>
<name>F6DRQ0_DESRL</name>
<dbReference type="GO" id="GO:0008705">
    <property type="term" value="F:methionine synthase activity"/>
    <property type="evidence" value="ECO:0007669"/>
    <property type="project" value="InterPro"/>
</dbReference>
<dbReference type="SUPFAM" id="SSF56507">
    <property type="entry name" value="Methionine synthase activation domain-like"/>
    <property type="match status" value="1"/>
</dbReference>
<dbReference type="InterPro" id="IPR037010">
    <property type="entry name" value="VitB12-dep_Met_synth_activ_sf"/>
</dbReference>
<accession>F6DRQ0</accession>
<sequence>MLLSQIPVRVKYQQVLRMMGQPAAEELSAQNLEKIKPLLNLGQSLLHAAAFFSMHHFWLEENILRVNERVFHLAAPSNELVHCRQISVIAVTAGEEISRQGERFMHAGEMTAAFILDAVGTVAVEEAANYTVNLIARQQRLQGLHPTPRFLPGCRGFSLQDLPALLSLAKGERLGITCNDHFQMTPVKSLVFLVGWSAIEYKLASKCAACPKRNCQYRQSSMEGENQIVL</sequence>
<evidence type="ECO:0000313" key="1">
    <source>
        <dbReference type="EMBL" id="AEG59811.1"/>
    </source>
</evidence>
<dbReference type="EMBL" id="CP002780">
    <property type="protein sequence ID" value="AEG59811.1"/>
    <property type="molecule type" value="Genomic_DNA"/>
</dbReference>
<reference evidence="2" key="1">
    <citation type="submission" date="2011-05" db="EMBL/GenBank/DDBJ databases">
        <title>Complete sequence of Desulfotomaculum ruminis DSM 2154.</title>
        <authorList>
            <person name="Lucas S."/>
            <person name="Copeland A."/>
            <person name="Lapidus A."/>
            <person name="Cheng J.-F."/>
            <person name="Goodwin L."/>
            <person name="Pitluck S."/>
            <person name="Lu M."/>
            <person name="Detter J.C."/>
            <person name="Han C."/>
            <person name="Tapia R."/>
            <person name="Land M."/>
            <person name="Hauser L."/>
            <person name="Kyrpides N."/>
            <person name="Ivanova N."/>
            <person name="Mikhailova N."/>
            <person name="Pagani I."/>
            <person name="Stams A.J.M."/>
            <person name="Plugge C.M."/>
            <person name="Muyzer G."/>
            <person name="Kuever J."/>
            <person name="Parshina S.N."/>
            <person name="Ivanova A.E."/>
            <person name="Nazina T.N."/>
            <person name="Brambilla E."/>
            <person name="Spring S."/>
            <person name="Klenk H.-P."/>
            <person name="Woyke T."/>
        </authorList>
    </citation>
    <scope>NUCLEOTIDE SEQUENCE [LARGE SCALE GENOMIC DNA]</scope>
    <source>
        <strain evidence="2">ATCC 23193 / DSM 2154 / NCIB 8452 / DL</strain>
    </source>
</reference>
<dbReference type="eggNOG" id="COG1410">
    <property type="taxonomic scope" value="Bacteria"/>
</dbReference>
<dbReference type="Gene3D" id="3.40.109.40">
    <property type="match status" value="1"/>
</dbReference>
<dbReference type="HOGENOM" id="CLU_079580_0_0_9"/>
<evidence type="ECO:0000313" key="2">
    <source>
        <dbReference type="Proteomes" id="UP000009234"/>
    </source>
</evidence>
<organism evidence="1 2">
    <name type="scientific">Desulforamulus ruminis (strain ATCC 23193 / DSM 2154 / NCIMB 8452 / DL)</name>
    <name type="common">Desulfotomaculum ruminis</name>
    <dbReference type="NCBI Taxonomy" id="696281"/>
    <lineage>
        <taxon>Bacteria</taxon>
        <taxon>Bacillati</taxon>
        <taxon>Bacillota</taxon>
        <taxon>Clostridia</taxon>
        <taxon>Eubacteriales</taxon>
        <taxon>Peptococcaceae</taxon>
        <taxon>Desulforamulus</taxon>
    </lineage>
</organism>
<keyword evidence="2" id="KW-1185">Reference proteome</keyword>
<proteinExistence type="predicted"/>
<protein>
    <submittedName>
        <fullName evidence="1">Vitamin B12 dependent methionine synthase activation region</fullName>
    </submittedName>
</protein>
<dbReference type="AlphaFoldDB" id="F6DRQ0"/>